<dbReference type="EMBL" id="VSRR010027591">
    <property type="protein sequence ID" value="MPC68275.1"/>
    <property type="molecule type" value="Genomic_DNA"/>
</dbReference>
<name>A0A5B7HFE6_PORTR</name>
<organism evidence="1 2">
    <name type="scientific">Portunus trituberculatus</name>
    <name type="common">Swimming crab</name>
    <name type="synonym">Neptunus trituberculatus</name>
    <dbReference type="NCBI Taxonomy" id="210409"/>
    <lineage>
        <taxon>Eukaryota</taxon>
        <taxon>Metazoa</taxon>
        <taxon>Ecdysozoa</taxon>
        <taxon>Arthropoda</taxon>
        <taxon>Crustacea</taxon>
        <taxon>Multicrustacea</taxon>
        <taxon>Malacostraca</taxon>
        <taxon>Eumalacostraca</taxon>
        <taxon>Eucarida</taxon>
        <taxon>Decapoda</taxon>
        <taxon>Pleocyemata</taxon>
        <taxon>Brachyura</taxon>
        <taxon>Eubrachyura</taxon>
        <taxon>Portunoidea</taxon>
        <taxon>Portunidae</taxon>
        <taxon>Portuninae</taxon>
        <taxon>Portunus</taxon>
    </lineage>
</organism>
<sequence>MIERLPRKRYLSLPSPESCALYISAQNHAKSILKLAKHMFIKKKNIKIFQTLTPLVTSGIWPKTSSSFPPLFHPDGTTAISSASKAELFSQTSANNSTSGDSGLVPPSPLPSDYYFMPSIKVLRNDVFHALTGLNLRKAYGPDGVPPIVLKNCVSMLAPCLAKLFQLFLPFLLAGSLPTFRVTVLIPQTTVL</sequence>
<gene>
    <name evidence="1" type="ORF">E2C01_062473</name>
</gene>
<protein>
    <recommendedName>
        <fullName evidence="3">RNA-directed DNA polymerase from mobile element jockey</fullName>
    </recommendedName>
</protein>
<dbReference type="Proteomes" id="UP000324222">
    <property type="component" value="Unassembled WGS sequence"/>
</dbReference>
<evidence type="ECO:0008006" key="3">
    <source>
        <dbReference type="Google" id="ProtNLM"/>
    </source>
</evidence>
<reference evidence="1 2" key="1">
    <citation type="submission" date="2019-05" db="EMBL/GenBank/DDBJ databases">
        <title>Another draft genome of Portunus trituberculatus and its Hox gene families provides insights of decapod evolution.</title>
        <authorList>
            <person name="Jeong J.-H."/>
            <person name="Song I."/>
            <person name="Kim S."/>
            <person name="Choi T."/>
            <person name="Kim D."/>
            <person name="Ryu S."/>
            <person name="Kim W."/>
        </authorList>
    </citation>
    <scope>NUCLEOTIDE SEQUENCE [LARGE SCALE GENOMIC DNA]</scope>
    <source>
        <tissue evidence="1">Muscle</tissue>
    </source>
</reference>
<keyword evidence="2" id="KW-1185">Reference proteome</keyword>
<proteinExistence type="predicted"/>
<comment type="caution">
    <text evidence="1">The sequence shown here is derived from an EMBL/GenBank/DDBJ whole genome shotgun (WGS) entry which is preliminary data.</text>
</comment>
<accession>A0A5B7HFE6</accession>
<evidence type="ECO:0000313" key="1">
    <source>
        <dbReference type="EMBL" id="MPC68275.1"/>
    </source>
</evidence>
<dbReference type="AlphaFoldDB" id="A0A5B7HFE6"/>
<evidence type="ECO:0000313" key="2">
    <source>
        <dbReference type="Proteomes" id="UP000324222"/>
    </source>
</evidence>